<reference evidence="2" key="1">
    <citation type="submission" date="2020-06" db="EMBL/GenBank/DDBJ databases">
        <authorList>
            <consortium name="Plant Systems Biology data submission"/>
        </authorList>
    </citation>
    <scope>NUCLEOTIDE SEQUENCE</scope>
    <source>
        <strain evidence="2">D6</strain>
    </source>
</reference>
<evidence type="ECO:0000256" key="1">
    <source>
        <dbReference type="SAM" id="MobiDB-lite"/>
    </source>
</evidence>
<dbReference type="AlphaFoldDB" id="A0A9N8F013"/>
<feature type="compositionally biased region" description="Pro residues" evidence="1">
    <location>
        <begin position="29"/>
        <end position="46"/>
    </location>
</feature>
<dbReference type="EMBL" id="CAICTM010002380">
    <property type="protein sequence ID" value="CAB9529029.1"/>
    <property type="molecule type" value="Genomic_DNA"/>
</dbReference>
<proteinExistence type="predicted"/>
<feature type="region of interest" description="Disordered" evidence="1">
    <location>
        <begin position="1"/>
        <end position="57"/>
    </location>
</feature>
<name>A0A9N8F013_9STRA</name>
<sequence length="1029" mass="114151">MAKRRARTRDLKGTPGKGLPLADQTNNHPPLPAFSPALASPPPKRNPPSLKTPDFCKRGLFTSPVKESPVSKLTKSVSTQTDPVACLGFEDEILAKDPSQELQQLAFNTLEALHSKQKNKDYVRLSMRHGARTYLNVPSSRFTVSKSVSNQVNKKLNKHSNLVSGLLQRLFGGGLQRMMPAILAKIGRQFRLTVLPLKDCVLNIVQAAALRDYVPTSTRGLERLANALHDFVPILGKLLFPRQLRRRISEFEKCTLDVELSFEVISLEMNGDGKMKPCVHAWVSNLPVVVEGLTRSALIAGKFQESDLLSAHKAEVLIIQGCDKGGSLTLSLMRIANRVDGNAPQFCFPLAFYEDARESYSNLERTIYDNSKPATKPVQSFLQSLLDGKFHMLIVSSCCGSELIDAQCLLIEFSGYSVYEKQDSSIHHDCSRLLPDADHRELFVNTEEARARTRPVIVTLDRVRCCPLAARLVLADPTDEDVDSSEGTTYSGLLLYQSLERRAGTLVGRLHFTSALFVPSTASVKLQCYGCRPFTADDLKLNVAVSGQGTASSKYPCPICVASSDEFGHCIHGLIPPPLRDGENNNNQLYEKFKEVAGARALKVSTDSSAASMHSIKDKAKSVVHRPLLLTPPSQNTAGSMHVCQGMMTHLHTSLGGRLGCSSRSIVERATNLQTEREQHAVKSGMAAWSAVLKAASELSLSGNKFIKDSGSKPEGEASYLFYQSICVDGGVRFNVEHSGLELTNANGIKVLSQQDIIAKRVEKAYIQEETHNLQSEVRAVMATWRRLAALLLELSRTMKRQSKLSEEEISRFKQCAIEYGREWTSMIPGKDNVFNKLHTLIAHLTTFAEVHKTIGLVNEESFEATHPRAQTISNHLKSMVSTEGKVDKIVQRFSLGLHSDYQMTRTALQDERKTGPRKLKDGDRYKVSHRTRQQDIAPICNSTSPSMCLLPQELVRVATNQAVVKKEWHDYYNYLVCGRVPDGWRRAFGDDDNIGKQCIQDQIRVCVGAVLWHPKARRNGKRGIVVVL</sequence>
<organism evidence="2 3">
    <name type="scientific">Seminavis robusta</name>
    <dbReference type="NCBI Taxonomy" id="568900"/>
    <lineage>
        <taxon>Eukaryota</taxon>
        <taxon>Sar</taxon>
        <taxon>Stramenopiles</taxon>
        <taxon>Ochrophyta</taxon>
        <taxon>Bacillariophyta</taxon>
        <taxon>Bacillariophyceae</taxon>
        <taxon>Bacillariophycidae</taxon>
        <taxon>Naviculales</taxon>
        <taxon>Naviculaceae</taxon>
        <taxon>Seminavis</taxon>
    </lineage>
</organism>
<keyword evidence="3" id="KW-1185">Reference proteome</keyword>
<protein>
    <submittedName>
        <fullName evidence="2">Uncharacterized protein</fullName>
    </submittedName>
</protein>
<evidence type="ECO:0000313" key="3">
    <source>
        <dbReference type="Proteomes" id="UP001153069"/>
    </source>
</evidence>
<evidence type="ECO:0000313" key="2">
    <source>
        <dbReference type="EMBL" id="CAB9529029.1"/>
    </source>
</evidence>
<gene>
    <name evidence="2" type="ORF">SEMRO_2382_G325600.1</name>
</gene>
<comment type="caution">
    <text evidence="2">The sequence shown here is derived from an EMBL/GenBank/DDBJ whole genome shotgun (WGS) entry which is preliminary data.</text>
</comment>
<dbReference type="Proteomes" id="UP001153069">
    <property type="component" value="Unassembled WGS sequence"/>
</dbReference>
<accession>A0A9N8F013</accession>